<feature type="transmembrane region" description="Helical" evidence="9">
    <location>
        <begin position="146"/>
        <end position="166"/>
    </location>
</feature>
<gene>
    <name evidence="11" type="ORF">GCM10022399_18780</name>
</gene>
<comment type="caution">
    <text evidence="11">The sequence shown here is derived from an EMBL/GenBank/DDBJ whole genome shotgun (WGS) entry which is preliminary data.</text>
</comment>
<dbReference type="PANTHER" id="PTHR43562">
    <property type="entry name" value="NAPA-TYPE SODIUM/HYDROGEN ANTIPORTER"/>
    <property type="match status" value="1"/>
</dbReference>
<dbReference type="Pfam" id="PF00999">
    <property type="entry name" value="Na_H_Exchanger"/>
    <property type="match status" value="1"/>
</dbReference>
<feature type="transmembrane region" description="Helical" evidence="9">
    <location>
        <begin position="115"/>
        <end position="134"/>
    </location>
</feature>
<evidence type="ECO:0000256" key="6">
    <source>
        <dbReference type="ARBA" id="ARBA00022989"/>
    </source>
</evidence>
<evidence type="ECO:0000313" key="11">
    <source>
        <dbReference type="EMBL" id="GAA3702580.1"/>
    </source>
</evidence>
<evidence type="ECO:0000256" key="8">
    <source>
        <dbReference type="ARBA" id="ARBA00023136"/>
    </source>
</evidence>
<feature type="domain" description="Cation/H+ exchanger transmembrane" evidence="10">
    <location>
        <begin position="13"/>
        <end position="381"/>
    </location>
</feature>
<comment type="similarity">
    <text evidence="2">Belongs to the monovalent cation:proton antiporter 2 (CPA2) transporter (TC 2.A.37) family.</text>
</comment>
<keyword evidence="8 9" id="KW-0472">Membrane</keyword>
<evidence type="ECO:0000256" key="3">
    <source>
        <dbReference type="ARBA" id="ARBA00022448"/>
    </source>
</evidence>
<dbReference type="InterPro" id="IPR038770">
    <property type="entry name" value="Na+/solute_symporter_sf"/>
</dbReference>
<evidence type="ECO:0000313" key="12">
    <source>
        <dbReference type="Proteomes" id="UP001501468"/>
    </source>
</evidence>
<feature type="transmembrane region" description="Helical" evidence="9">
    <location>
        <begin position="178"/>
        <end position="197"/>
    </location>
</feature>
<dbReference type="InterPro" id="IPR006153">
    <property type="entry name" value="Cation/H_exchanger_TM"/>
</dbReference>
<evidence type="ECO:0000256" key="4">
    <source>
        <dbReference type="ARBA" id="ARBA00022449"/>
    </source>
</evidence>
<accession>A0ABP7D9P5</accession>
<dbReference type="Gene3D" id="1.20.1530.20">
    <property type="match status" value="1"/>
</dbReference>
<keyword evidence="12" id="KW-1185">Reference proteome</keyword>
<keyword evidence="5 9" id="KW-0812">Transmembrane</keyword>
<dbReference type="Proteomes" id="UP001501468">
    <property type="component" value="Unassembled WGS sequence"/>
</dbReference>
<sequence>MLSLTSAALVAAVAVLVPVAARLCRVTVPESVLEIVIGIVVGPQVLGWARTDPAVQVLSIIGLGFVLLLAGLDIDLGRLPRRLLAVTVTGWAASFILALGVGFALAAVGLVRSPVFVAVVLSATSLGILLPVLADAGEADSDFGQLIVTGASVAELAPIVLLSLLFSESEHDVGSRAAMLVLFVVFALAALVALLGIERWKRLSQTLRELQETTSQIRVRAAFALLVAYAAIAARFGLEVILGAFLAGATVRAVDHDPVGTHHLFRVKLEGAGYGVFVPFFFVSTGMALDVHALVSSPATVAKVPLFLGGLVLARGLPAMVLRPWASHLTQVVAAGLLHATSLSIPVVAGLLGVHLGLIPPENYAALVAAGLVSVTVFPVVSLRLLRRGQP</sequence>
<evidence type="ECO:0000259" key="10">
    <source>
        <dbReference type="Pfam" id="PF00999"/>
    </source>
</evidence>
<feature type="transmembrane region" description="Helical" evidence="9">
    <location>
        <begin position="334"/>
        <end position="358"/>
    </location>
</feature>
<organism evidence="11 12">
    <name type="scientific">Terrabacter ginsenosidimutans</name>
    <dbReference type="NCBI Taxonomy" id="490575"/>
    <lineage>
        <taxon>Bacteria</taxon>
        <taxon>Bacillati</taxon>
        <taxon>Actinomycetota</taxon>
        <taxon>Actinomycetes</taxon>
        <taxon>Micrococcales</taxon>
        <taxon>Intrasporangiaceae</taxon>
        <taxon>Terrabacter</taxon>
    </lineage>
</organism>
<keyword evidence="4" id="KW-0050">Antiport</keyword>
<evidence type="ECO:0000256" key="1">
    <source>
        <dbReference type="ARBA" id="ARBA00004141"/>
    </source>
</evidence>
<dbReference type="RefSeq" id="WP_344944805.1">
    <property type="nucleotide sequence ID" value="NZ_BAABDC010000002.1"/>
</dbReference>
<evidence type="ECO:0000256" key="7">
    <source>
        <dbReference type="ARBA" id="ARBA00023065"/>
    </source>
</evidence>
<dbReference type="PANTHER" id="PTHR43562:SF1">
    <property type="entry name" value="NA(+)_H(+) ANTIPORTER YJBQ-RELATED"/>
    <property type="match status" value="1"/>
</dbReference>
<reference evidence="12" key="1">
    <citation type="journal article" date="2019" name="Int. J. Syst. Evol. Microbiol.">
        <title>The Global Catalogue of Microorganisms (GCM) 10K type strain sequencing project: providing services to taxonomists for standard genome sequencing and annotation.</title>
        <authorList>
            <consortium name="The Broad Institute Genomics Platform"/>
            <consortium name="The Broad Institute Genome Sequencing Center for Infectious Disease"/>
            <person name="Wu L."/>
            <person name="Ma J."/>
        </authorList>
    </citation>
    <scope>NUCLEOTIDE SEQUENCE [LARGE SCALE GENOMIC DNA]</scope>
    <source>
        <strain evidence="12">JCM 17125</strain>
    </source>
</reference>
<dbReference type="EMBL" id="BAABDC010000002">
    <property type="protein sequence ID" value="GAA3702580.1"/>
    <property type="molecule type" value="Genomic_DNA"/>
</dbReference>
<evidence type="ECO:0000256" key="2">
    <source>
        <dbReference type="ARBA" id="ARBA00005551"/>
    </source>
</evidence>
<evidence type="ECO:0000256" key="5">
    <source>
        <dbReference type="ARBA" id="ARBA00022692"/>
    </source>
</evidence>
<feature type="transmembrane region" description="Helical" evidence="9">
    <location>
        <begin position="84"/>
        <end position="109"/>
    </location>
</feature>
<protein>
    <submittedName>
        <fullName evidence="11">Cation:proton antiporter</fullName>
    </submittedName>
</protein>
<feature type="transmembrane region" description="Helical" evidence="9">
    <location>
        <begin position="217"/>
        <end position="238"/>
    </location>
</feature>
<keyword evidence="7" id="KW-0406">Ion transport</keyword>
<feature type="transmembrane region" description="Helical" evidence="9">
    <location>
        <begin position="54"/>
        <end position="72"/>
    </location>
</feature>
<comment type="subcellular location">
    <subcellularLocation>
        <location evidence="1">Membrane</location>
        <topology evidence="1">Multi-pass membrane protein</topology>
    </subcellularLocation>
</comment>
<proteinExistence type="inferred from homology"/>
<evidence type="ECO:0000256" key="9">
    <source>
        <dbReference type="SAM" id="Phobius"/>
    </source>
</evidence>
<keyword evidence="6 9" id="KW-1133">Transmembrane helix</keyword>
<feature type="transmembrane region" description="Helical" evidence="9">
    <location>
        <begin position="364"/>
        <end position="386"/>
    </location>
</feature>
<name>A0ABP7D9P5_9MICO</name>
<keyword evidence="3" id="KW-0813">Transport</keyword>